<evidence type="ECO:0000256" key="1">
    <source>
        <dbReference type="ARBA" id="ARBA00004123"/>
    </source>
</evidence>
<gene>
    <name evidence="8" type="ORF">LRAMOSA06971</name>
</gene>
<dbReference type="GO" id="GO:0001006">
    <property type="term" value="F:RNA polymerase III type 3 promoter sequence-specific DNA binding"/>
    <property type="evidence" value="ECO:0007669"/>
    <property type="project" value="TreeGrafter"/>
</dbReference>
<proteinExistence type="inferred from homology"/>
<evidence type="ECO:0000256" key="4">
    <source>
        <dbReference type="ARBA" id="ARBA00023125"/>
    </source>
</evidence>
<dbReference type="GO" id="GO:0005634">
    <property type="term" value="C:nucleus"/>
    <property type="evidence" value="ECO:0007669"/>
    <property type="project" value="UniProtKB-SubCell"/>
</dbReference>
<dbReference type="GO" id="GO:0042795">
    <property type="term" value="P:snRNA transcription by RNA polymerase II"/>
    <property type="evidence" value="ECO:0007669"/>
    <property type="project" value="TreeGrafter"/>
</dbReference>
<protein>
    <recommendedName>
        <fullName evidence="9">snRNA-activating protein complex subunit 3</fullName>
    </recommendedName>
</protein>
<evidence type="ECO:0000256" key="6">
    <source>
        <dbReference type="ARBA" id="ARBA00023242"/>
    </source>
</evidence>
<evidence type="ECO:0008006" key="9">
    <source>
        <dbReference type="Google" id="ProtNLM"/>
    </source>
</evidence>
<feature type="compositionally biased region" description="Low complexity" evidence="7">
    <location>
        <begin position="146"/>
        <end position="163"/>
    </location>
</feature>
<keyword evidence="6" id="KW-0539">Nucleus</keyword>
<dbReference type="Pfam" id="PF12251">
    <property type="entry name" value="SNAPC3"/>
    <property type="match status" value="1"/>
</dbReference>
<accession>A0A077WAG8</accession>
<evidence type="ECO:0000256" key="2">
    <source>
        <dbReference type="ARBA" id="ARBA00010410"/>
    </source>
</evidence>
<feature type="compositionally biased region" description="Acidic residues" evidence="7">
    <location>
        <begin position="193"/>
        <end position="207"/>
    </location>
</feature>
<keyword evidence="4" id="KW-0238">DNA-binding</keyword>
<dbReference type="EMBL" id="LK023314">
    <property type="protein sequence ID" value="CDS04016.1"/>
    <property type="molecule type" value="Genomic_DNA"/>
</dbReference>
<evidence type="ECO:0000313" key="8">
    <source>
        <dbReference type="EMBL" id="CDS04016.1"/>
    </source>
</evidence>
<keyword evidence="3" id="KW-0805">Transcription regulation</keyword>
<dbReference type="GO" id="GO:0000978">
    <property type="term" value="F:RNA polymerase II cis-regulatory region sequence-specific DNA binding"/>
    <property type="evidence" value="ECO:0007669"/>
    <property type="project" value="TreeGrafter"/>
</dbReference>
<dbReference type="GO" id="GO:0001046">
    <property type="term" value="F:core promoter sequence-specific DNA binding"/>
    <property type="evidence" value="ECO:0007669"/>
    <property type="project" value="TreeGrafter"/>
</dbReference>
<dbReference type="InterPro" id="IPR022042">
    <property type="entry name" value="snRNA-activating_su3"/>
</dbReference>
<keyword evidence="5" id="KW-0804">Transcription</keyword>
<dbReference type="GO" id="GO:0003681">
    <property type="term" value="F:bent DNA binding"/>
    <property type="evidence" value="ECO:0007669"/>
    <property type="project" value="TreeGrafter"/>
</dbReference>
<evidence type="ECO:0000256" key="5">
    <source>
        <dbReference type="ARBA" id="ARBA00023163"/>
    </source>
</evidence>
<dbReference type="OrthoDB" id="3437960at2759"/>
<reference evidence="8" key="1">
    <citation type="journal article" date="2014" name="Genome Announc.">
        <title>De novo whole-genome sequence and genome annotation of Lichtheimia ramosa.</title>
        <authorList>
            <person name="Linde J."/>
            <person name="Schwartze V."/>
            <person name="Binder U."/>
            <person name="Lass-Florl C."/>
            <person name="Voigt K."/>
            <person name="Horn F."/>
        </authorList>
    </citation>
    <scope>NUCLEOTIDE SEQUENCE</scope>
    <source>
        <strain evidence="8">JMRC FSU:6197</strain>
    </source>
</reference>
<feature type="region of interest" description="Disordered" evidence="7">
    <location>
        <begin position="193"/>
        <end position="227"/>
    </location>
</feature>
<sequence length="544" mass="63458">MSKIQVRSFRHELIELRSQQKKQESKVNVSKLESRVGRLPSPNPSDLNSTCSFFTDPTLFAMVKQYHQKTTQGSRNMNQSRVRSFDDQWIDRRPQAKDVLPYRTLQDYDEDLLQQQHNDDDKSLFLNPLVPKRRRYLAQENQSNLLSSLSSISEPSSSSSSPSKRPKTTHDTQQNDLMDRLLHPENTMTQQDNLEEDTQPDDDDDNDTTQHSQQDEEDEHNNEPSTSEIPQTELMQQYHDFIQNLKESPLHSLKSENGIDLLPRQRERLNYAKLNKKMYDNDSQGDEAGSDHGVEVDRLDTEENPEVVLTIATYHPLMASYRVREFEMLGSQTLTDLRDFIFCIKDFVGGNDRKGKQPDGIVLNTQKKKLSASCLFIEDVFYVDTRAVTELGLEEGGPDFPDYSEPIRKWVRDYGRYKQQGLGDYQRQEMQGVTFEDLSLELNKPYLFLHQDGCQHVIMVRDIRIHSKHDPPLRSSYPMVTYNWQFVRYKCRMCNIYPAAYMTVNDVMSGSSPCFFCKECYKPFHYDEDGNRVLNYQVTQYFGM</sequence>
<dbReference type="PANTHER" id="PTHR13421:SF16">
    <property type="entry name" value="SNRNA-ACTIVATING PROTEIN COMPLEX SUBUNIT 3"/>
    <property type="match status" value="1"/>
</dbReference>
<feature type="region of interest" description="Disordered" evidence="7">
    <location>
        <begin position="17"/>
        <end position="45"/>
    </location>
</feature>
<organism evidence="8">
    <name type="scientific">Lichtheimia ramosa</name>
    <dbReference type="NCBI Taxonomy" id="688394"/>
    <lineage>
        <taxon>Eukaryota</taxon>
        <taxon>Fungi</taxon>
        <taxon>Fungi incertae sedis</taxon>
        <taxon>Mucoromycota</taxon>
        <taxon>Mucoromycotina</taxon>
        <taxon>Mucoromycetes</taxon>
        <taxon>Mucorales</taxon>
        <taxon>Lichtheimiaceae</taxon>
        <taxon>Lichtheimia</taxon>
    </lineage>
</organism>
<comment type="similarity">
    <text evidence="2">Belongs to the SNAPC3/SRD2 family.</text>
</comment>
<dbReference type="AlphaFoldDB" id="A0A077WAG8"/>
<name>A0A077WAG8_9FUNG</name>
<dbReference type="PANTHER" id="PTHR13421">
    <property type="entry name" value="SNRNA-ACTIVATING PROTEIN COMPLEX SUBUNIT 3"/>
    <property type="match status" value="1"/>
</dbReference>
<feature type="region of interest" description="Disordered" evidence="7">
    <location>
        <begin position="146"/>
        <end position="176"/>
    </location>
</feature>
<dbReference type="GO" id="GO:0019185">
    <property type="term" value="C:snRNA-activating protein complex"/>
    <property type="evidence" value="ECO:0007669"/>
    <property type="project" value="TreeGrafter"/>
</dbReference>
<comment type="subcellular location">
    <subcellularLocation>
        <location evidence="1">Nucleus</location>
    </subcellularLocation>
</comment>
<evidence type="ECO:0000256" key="7">
    <source>
        <dbReference type="SAM" id="MobiDB-lite"/>
    </source>
</evidence>
<evidence type="ECO:0000256" key="3">
    <source>
        <dbReference type="ARBA" id="ARBA00023015"/>
    </source>
</evidence>
<dbReference type="GO" id="GO:0042796">
    <property type="term" value="P:snRNA transcription by RNA polymerase III"/>
    <property type="evidence" value="ECO:0007669"/>
    <property type="project" value="TreeGrafter"/>
</dbReference>